<proteinExistence type="predicted"/>
<feature type="compositionally biased region" description="Polar residues" evidence="1">
    <location>
        <begin position="467"/>
        <end position="487"/>
    </location>
</feature>
<dbReference type="OrthoDB" id="2646484at2759"/>
<dbReference type="EMBL" id="BFAD01000009">
    <property type="protein sequence ID" value="GBE86654.1"/>
    <property type="molecule type" value="Genomic_DNA"/>
</dbReference>
<gene>
    <name evidence="2" type="ORF">SCP_0905340</name>
</gene>
<comment type="caution">
    <text evidence="2">The sequence shown here is derived from an EMBL/GenBank/DDBJ whole genome shotgun (WGS) entry which is preliminary data.</text>
</comment>
<dbReference type="AlphaFoldDB" id="A0A401GXX6"/>
<accession>A0A401GXX6</accession>
<organism evidence="2 3">
    <name type="scientific">Sparassis crispa</name>
    <dbReference type="NCBI Taxonomy" id="139825"/>
    <lineage>
        <taxon>Eukaryota</taxon>
        <taxon>Fungi</taxon>
        <taxon>Dikarya</taxon>
        <taxon>Basidiomycota</taxon>
        <taxon>Agaricomycotina</taxon>
        <taxon>Agaricomycetes</taxon>
        <taxon>Polyporales</taxon>
        <taxon>Sparassidaceae</taxon>
        <taxon>Sparassis</taxon>
    </lineage>
</organism>
<feature type="region of interest" description="Disordered" evidence="1">
    <location>
        <begin position="423"/>
        <end position="487"/>
    </location>
</feature>
<dbReference type="Proteomes" id="UP000287166">
    <property type="component" value="Unassembled WGS sequence"/>
</dbReference>
<evidence type="ECO:0000313" key="3">
    <source>
        <dbReference type="Proteomes" id="UP000287166"/>
    </source>
</evidence>
<keyword evidence="3" id="KW-1185">Reference proteome</keyword>
<name>A0A401GXX6_9APHY</name>
<reference evidence="2 3" key="1">
    <citation type="journal article" date="2018" name="Sci. Rep.">
        <title>Genome sequence of the cauliflower mushroom Sparassis crispa (Hanabiratake) and its association with beneficial usage.</title>
        <authorList>
            <person name="Kiyama R."/>
            <person name="Furutani Y."/>
            <person name="Kawaguchi K."/>
            <person name="Nakanishi T."/>
        </authorList>
    </citation>
    <scope>NUCLEOTIDE SEQUENCE [LARGE SCALE GENOMIC DNA]</scope>
</reference>
<feature type="compositionally biased region" description="Basic and acidic residues" evidence="1">
    <location>
        <begin position="425"/>
        <end position="437"/>
    </location>
</feature>
<feature type="region of interest" description="Disordered" evidence="1">
    <location>
        <begin position="628"/>
        <end position="684"/>
    </location>
</feature>
<dbReference type="RefSeq" id="XP_027617567.1">
    <property type="nucleotide sequence ID" value="XM_027761766.1"/>
</dbReference>
<evidence type="ECO:0000313" key="2">
    <source>
        <dbReference type="EMBL" id="GBE86654.1"/>
    </source>
</evidence>
<sequence>MTVRSFSSFTLLEAEDLLYDEDALFSVSTPTLSALDSALSFNDVVPFPSDRKPLIFTNLTTAPIFASEPAPFGSSLEYSERATITVPTGPRLRTMLLEPICVSKWAATLRAYPPPNHVPWQDSDLKEEVDFVPAPWIAEGSILPREALKAMLRSRRGQVSVSLSITVNDELVPSSPDFGVECSVTMGISMADLQSDPGTDGGTVESFKLPVPTIMVSNSTAILPLSLESSQSLAYDVPLAVRRGKKVPPPLTLSTVNIRKPKQELDAYPGIPSPFLGSPSSSSPTFEFSVNPTAFSMGLEAMCADLRSRCPDFNLSPPINPEHSQGRWRTVLCSQPSVTTPTTEDDEWAFAKDLLDQYICDARLPSGKNSPQSVLHINDTELSAEVDSFSWASSATFVNSVGSPAPEATPETSKQQRRKTVIIETPDHRPQLHRAEDSVQADESLQSDELDEHEPVPFESPSDAIFSCSQCRHSTPPQSRPASSTTLRPVRGILKEKKTVRFSVVHNRHEHSSDQHINPVATEPVSPISPIAWRSVLRQGSPLRQSYSPASDTAAVSLPAKGARAGLPKHPVVRAIPRSASRRGTCPSPQTPTPALLADQRRAPLRSINMRQSLPAKRSSQAVSGMAYQGARPGVAKQDIGKPKRLLKTASTPVPAVARQDENTPPRPSRMPVPFRTILTRFRP</sequence>
<protein>
    <submittedName>
        <fullName evidence="2">Uncharacterized protein</fullName>
    </submittedName>
</protein>
<dbReference type="InParanoid" id="A0A401GXX6"/>
<evidence type="ECO:0000256" key="1">
    <source>
        <dbReference type="SAM" id="MobiDB-lite"/>
    </source>
</evidence>
<dbReference type="GeneID" id="38783571"/>